<evidence type="ECO:0000259" key="1">
    <source>
        <dbReference type="Pfam" id="PF04607"/>
    </source>
</evidence>
<dbReference type="KEGG" id="vg:5469546"/>
<name>A6XMI8_9CAUD</name>
<evidence type="ECO:0000313" key="2">
    <source>
        <dbReference type="EMBL" id="ABJ09611.1"/>
    </source>
</evidence>
<sequence length="241" mass="28855">MALYKDIIQKGNMEKIKPYCYYDDIKKLVLDICKLHNDFSKEWVRSGNYAPVNLKKQLIRDVSLVVDDREVFILDNSFYSLIKNYVYKLEELVIDIDFEFTYQHLDCRLRVKQNESIVNKLKYYRVGKKDKGLYPLNKCLNDLLGFRIIVDDFDHDCVYFDALCENIKTEYKIRKMNASKNGYKATHIYFYGESNTYFPWELQIWNSSDEEQNVRSHRIHKQEYVKWAAIYKNSSEFEGGV</sequence>
<protein>
    <recommendedName>
        <fullName evidence="1">RelA/SpoT domain-containing protein</fullName>
    </recommendedName>
</protein>
<dbReference type="SUPFAM" id="SSF81301">
    <property type="entry name" value="Nucleotidyltransferase"/>
    <property type="match status" value="1"/>
</dbReference>
<dbReference type="Pfam" id="PF04607">
    <property type="entry name" value="RelA_SpoT"/>
    <property type="match status" value="1"/>
</dbReference>
<accession>A6XMI8</accession>
<dbReference type="InterPro" id="IPR043519">
    <property type="entry name" value="NT_sf"/>
</dbReference>
<dbReference type="RefSeq" id="YP_001425595.1">
    <property type="nucleotide sequence ID" value="NC_009737.2"/>
</dbReference>
<reference evidence="2" key="1">
    <citation type="submission" date="2008-06" db="EMBL/GenBank/DDBJ databases">
        <title>A novel thermophilic bacteriophage bv1 isolated from a hot spring.</title>
        <authorList>
            <person name="Liu B."/>
            <person name="Zhang X."/>
        </authorList>
    </citation>
    <scope>NUCLEOTIDE SEQUENCE [LARGE SCALE GENOMIC DNA]</scope>
</reference>
<organism evidence="2 3">
    <name type="scientific">Bacillus phage 1</name>
    <dbReference type="NCBI Taxonomy" id="2785079"/>
    <lineage>
        <taxon>Viruses</taxon>
        <taxon>Duplodnaviria</taxon>
        <taxon>Heunggongvirae</taxon>
        <taxon>Uroviricota</taxon>
        <taxon>Caudoviricetes</taxon>
        <taxon>Svunavirus</taxon>
        <taxon>Svunavirus sv1</taxon>
    </lineage>
</organism>
<proteinExistence type="predicted"/>
<dbReference type="GO" id="GO:0015969">
    <property type="term" value="P:guanosine tetraphosphate metabolic process"/>
    <property type="evidence" value="ECO:0007669"/>
    <property type="project" value="InterPro"/>
</dbReference>
<dbReference type="InterPro" id="IPR007685">
    <property type="entry name" value="RelA_SpoT"/>
</dbReference>
<dbReference type="EMBL" id="DQ840344">
    <property type="protein sequence ID" value="ABJ09611.1"/>
    <property type="molecule type" value="Genomic_DNA"/>
</dbReference>
<evidence type="ECO:0000313" key="3">
    <source>
        <dbReference type="Proteomes" id="UP000002299"/>
    </source>
</evidence>
<feature type="domain" description="RelA/SpoT" evidence="1">
    <location>
        <begin position="110"/>
        <end position="212"/>
    </location>
</feature>
<keyword evidence="3" id="KW-1185">Reference proteome</keyword>
<dbReference type="GeneID" id="5469546"/>
<dbReference type="Proteomes" id="UP000002299">
    <property type="component" value="Segment"/>
</dbReference>
<dbReference type="Gene3D" id="3.30.460.10">
    <property type="entry name" value="Beta Polymerase, domain 2"/>
    <property type="match status" value="1"/>
</dbReference>